<feature type="region of interest" description="Disordered" evidence="1">
    <location>
        <begin position="346"/>
        <end position="379"/>
    </location>
</feature>
<organism evidence="2 3">
    <name type="scientific">Jaapia argillacea MUCL 33604</name>
    <dbReference type="NCBI Taxonomy" id="933084"/>
    <lineage>
        <taxon>Eukaryota</taxon>
        <taxon>Fungi</taxon>
        <taxon>Dikarya</taxon>
        <taxon>Basidiomycota</taxon>
        <taxon>Agaricomycotina</taxon>
        <taxon>Agaricomycetes</taxon>
        <taxon>Agaricomycetidae</taxon>
        <taxon>Jaapiales</taxon>
        <taxon>Jaapiaceae</taxon>
        <taxon>Jaapia</taxon>
    </lineage>
</organism>
<feature type="compositionally biased region" description="Low complexity" evidence="1">
    <location>
        <begin position="24"/>
        <end position="39"/>
    </location>
</feature>
<feature type="compositionally biased region" description="Basic and acidic residues" evidence="1">
    <location>
        <begin position="705"/>
        <end position="718"/>
    </location>
</feature>
<feature type="region of interest" description="Disordered" evidence="1">
    <location>
        <begin position="699"/>
        <end position="718"/>
    </location>
</feature>
<keyword evidence="3" id="KW-1185">Reference proteome</keyword>
<feature type="compositionally biased region" description="Polar residues" evidence="1">
    <location>
        <begin position="554"/>
        <end position="564"/>
    </location>
</feature>
<sequence length="1112" mass="119614">MALTTTRPQLIPVHSDSELSLTNTSRTPSSSASRSATLSRRSRTRSRAKTLGSQKDTTSGGSEVGGTNQNEEGGSVPPLELESFLDAFTRPDSPTELPYALPLAEAEAPKRPPRSPRRSIVTPIASGSRDADGENVVEVEDTRPNHRRSSGDDRASSRMRKRGQSLPRSVFRGGGSSSDSSSQSPMTPVHPIIHAVPIRVVHSDRARLRDSVLTHQSATSSSLYPASTVSGTDSPPSPRSLVDKGMDYGIATFDPQDDTPNFDADDVSYRLQLLVKNNYFLPPAHAKPSLSDLTVANAIPSKASLRSANQGFLDLFRLGRSKSKPVVLEGGDVAPNVHILRTTSDSTTASGWVAPAGAARPPPHTPSQPNYVRPPQDPNRAGRVVVVREKMDDIIIAAKQAEQEMKNRAESRPGPPPERVDDVVDPTDAVDLPPAGAGYPFEVQGLIGESPDAAMLAEALCVSPGLWSVDSKEATWRRALLQEAVGLSLNGSPATSSLGRSTPHTRITSSGFTDSSMGGSVDFKTKIGQRIVDQPLLEELPEGRPVRVKKTDGSRPSMSRSQRYPQVLSPQDSSSPSRLSMNPPRRAETPATPTHPLAPPPRRPAINPLFSLSQTDLSSASPSSERGERARVVRKSMSSPMLSDAYESEIGEGRALVMTPPPPLPRTMRNRAAPIPSPLAMGAERRPSAVQTHRILDSMTSGSHYSDDDQHHGPRFDSHEDNYEVRASLTSSAPTGGRPSYSDYSQPSPSPTASAFKDALYYSDGTDSPLPRISIEDINPMRASSTFAGSRGSFNPPHPGQSSLRNSFISPPPRSSSMSIDSRPISGSRPSMSSLSLHAASDPGHSSGTYVTSDILHHIVAPPPTTPPLPSFVSSPTSSKLVREASSQSLRIPSDLLPPSMRTTPIPSSPIDFFDHIQTHPNALDDLDTSDEESDDEQSVAPDVASTSVYLDSRSQVSMSRVSVASSRPSLMRLGNHSTPQLSPSIHSHSDEPLPTFFNAGDRKKPISNVPPRGTFFSRKKVNKGAVSPLTFQSDHRPSYCSDSRISTTMSDGAEPRSVDQGLRPQQGPSVIRRESILRFDGMLSKHMEAEKDVMKRIASNVSSSKRGRDNL</sequence>
<dbReference type="AlphaFoldDB" id="A0A067Q3K7"/>
<feature type="region of interest" description="Disordered" evidence="1">
    <location>
        <begin position="783"/>
        <end position="848"/>
    </location>
</feature>
<feature type="compositionally biased region" description="Polar residues" evidence="1">
    <location>
        <begin position="610"/>
        <end position="624"/>
    </location>
</feature>
<protein>
    <submittedName>
        <fullName evidence="2">Uncharacterized protein</fullName>
    </submittedName>
</protein>
<dbReference type="InParanoid" id="A0A067Q3K7"/>
<evidence type="ECO:0000313" key="2">
    <source>
        <dbReference type="EMBL" id="KDQ57176.1"/>
    </source>
</evidence>
<feature type="region of interest" description="Disordered" evidence="1">
    <location>
        <begin position="403"/>
        <end position="424"/>
    </location>
</feature>
<feature type="compositionally biased region" description="Polar residues" evidence="1">
    <location>
        <begin position="1041"/>
        <end position="1051"/>
    </location>
</feature>
<dbReference type="OrthoDB" id="3261862at2759"/>
<evidence type="ECO:0000313" key="3">
    <source>
        <dbReference type="Proteomes" id="UP000027265"/>
    </source>
</evidence>
<feature type="compositionally biased region" description="Basic and acidic residues" evidence="1">
    <location>
        <begin position="140"/>
        <end position="156"/>
    </location>
</feature>
<feature type="compositionally biased region" description="Polar residues" evidence="1">
    <location>
        <begin position="489"/>
        <end position="518"/>
    </location>
</feature>
<proteinExistence type="predicted"/>
<gene>
    <name evidence="2" type="ORF">JAAARDRAFT_35773</name>
</gene>
<dbReference type="Proteomes" id="UP000027265">
    <property type="component" value="Unassembled WGS sequence"/>
</dbReference>
<feature type="region of interest" description="Disordered" evidence="1">
    <location>
        <begin position="1"/>
        <end position="78"/>
    </location>
</feature>
<feature type="region of interest" description="Disordered" evidence="1">
    <location>
        <begin position="867"/>
        <end position="944"/>
    </location>
</feature>
<dbReference type="EMBL" id="KL197720">
    <property type="protein sequence ID" value="KDQ57176.1"/>
    <property type="molecule type" value="Genomic_DNA"/>
</dbReference>
<feature type="region of interest" description="Disordered" evidence="1">
    <location>
        <begin position="105"/>
        <end position="190"/>
    </location>
</feature>
<feature type="region of interest" description="Disordered" evidence="1">
    <location>
        <begin position="728"/>
        <end position="752"/>
    </location>
</feature>
<feature type="compositionally biased region" description="Low complexity" evidence="1">
    <location>
        <begin position="805"/>
        <end position="837"/>
    </location>
</feature>
<feature type="region of interest" description="Disordered" evidence="1">
    <location>
        <begin position="1036"/>
        <end position="1071"/>
    </location>
</feature>
<feature type="region of interest" description="Disordered" evidence="1">
    <location>
        <begin position="971"/>
        <end position="990"/>
    </location>
</feature>
<evidence type="ECO:0000256" key="1">
    <source>
        <dbReference type="SAM" id="MobiDB-lite"/>
    </source>
</evidence>
<feature type="compositionally biased region" description="Polar residues" evidence="1">
    <location>
        <begin position="51"/>
        <end position="72"/>
    </location>
</feature>
<name>A0A067Q3K7_9AGAM</name>
<feature type="compositionally biased region" description="Low complexity" evidence="1">
    <location>
        <begin position="565"/>
        <end position="595"/>
    </location>
</feature>
<feature type="compositionally biased region" description="Acidic residues" evidence="1">
    <location>
        <begin position="925"/>
        <end position="938"/>
    </location>
</feature>
<reference evidence="3" key="1">
    <citation type="journal article" date="2014" name="Proc. Natl. Acad. Sci. U.S.A.">
        <title>Extensive sampling of basidiomycete genomes demonstrates inadequacy of the white-rot/brown-rot paradigm for wood decay fungi.</title>
        <authorList>
            <person name="Riley R."/>
            <person name="Salamov A.A."/>
            <person name="Brown D.W."/>
            <person name="Nagy L.G."/>
            <person name="Floudas D."/>
            <person name="Held B.W."/>
            <person name="Levasseur A."/>
            <person name="Lombard V."/>
            <person name="Morin E."/>
            <person name="Otillar R."/>
            <person name="Lindquist E.A."/>
            <person name="Sun H."/>
            <person name="LaButti K.M."/>
            <person name="Schmutz J."/>
            <person name="Jabbour D."/>
            <person name="Luo H."/>
            <person name="Baker S.E."/>
            <person name="Pisabarro A.G."/>
            <person name="Walton J.D."/>
            <person name="Blanchette R.A."/>
            <person name="Henrissat B."/>
            <person name="Martin F."/>
            <person name="Cullen D."/>
            <person name="Hibbett D.S."/>
            <person name="Grigoriev I.V."/>
        </authorList>
    </citation>
    <scope>NUCLEOTIDE SEQUENCE [LARGE SCALE GENOMIC DNA]</scope>
    <source>
        <strain evidence="3">MUCL 33604</strain>
    </source>
</reference>
<feature type="compositionally biased region" description="Polar residues" evidence="1">
    <location>
        <begin position="213"/>
        <end position="234"/>
    </location>
</feature>
<feature type="region of interest" description="Disordered" evidence="1">
    <location>
        <begin position="212"/>
        <end position="239"/>
    </location>
</feature>
<accession>A0A067Q3K7</accession>
<feature type="compositionally biased region" description="Basic and acidic residues" evidence="1">
    <location>
        <begin position="541"/>
        <end position="553"/>
    </location>
</feature>
<feature type="region of interest" description="Disordered" evidence="1">
    <location>
        <begin position="534"/>
        <end position="636"/>
    </location>
</feature>
<feature type="compositionally biased region" description="Polar residues" evidence="1">
    <location>
        <begin position="976"/>
        <end position="987"/>
    </location>
</feature>
<dbReference type="HOGENOM" id="CLU_007930_0_0_1"/>
<feature type="region of interest" description="Disordered" evidence="1">
    <location>
        <begin position="489"/>
        <end position="520"/>
    </location>
</feature>